<keyword evidence="2" id="KW-1185">Reference proteome</keyword>
<reference evidence="1 2" key="1">
    <citation type="journal article" date="2008" name="Nature">
        <title>The genome of the model beetle and pest Tribolium castaneum.</title>
        <authorList>
            <consortium name="Tribolium Genome Sequencing Consortium"/>
            <person name="Richards S."/>
            <person name="Gibbs R.A."/>
            <person name="Weinstock G.M."/>
            <person name="Brown S.J."/>
            <person name="Denell R."/>
            <person name="Beeman R.W."/>
            <person name="Gibbs R."/>
            <person name="Beeman R.W."/>
            <person name="Brown S.J."/>
            <person name="Bucher G."/>
            <person name="Friedrich M."/>
            <person name="Grimmelikhuijzen C.J."/>
            <person name="Klingler M."/>
            <person name="Lorenzen M."/>
            <person name="Richards S."/>
            <person name="Roth S."/>
            <person name="Schroder R."/>
            <person name="Tautz D."/>
            <person name="Zdobnov E.M."/>
            <person name="Muzny D."/>
            <person name="Gibbs R.A."/>
            <person name="Weinstock G.M."/>
            <person name="Attaway T."/>
            <person name="Bell S."/>
            <person name="Buhay C.J."/>
            <person name="Chandrabose M.N."/>
            <person name="Chavez D."/>
            <person name="Clerk-Blankenburg K.P."/>
            <person name="Cree A."/>
            <person name="Dao M."/>
            <person name="Davis C."/>
            <person name="Chacko J."/>
            <person name="Dinh H."/>
            <person name="Dugan-Rocha S."/>
            <person name="Fowler G."/>
            <person name="Garner T.T."/>
            <person name="Garnes J."/>
            <person name="Gnirke A."/>
            <person name="Hawes A."/>
            <person name="Hernandez J."/>
            <person name="Hines S."/>
            <person name="Holder M."/>
            <person name="Hume J."/>
            <person name="Jhangiani S.N."/>
            <person name="Joshi V."/>
            <person name="Khan Z.M."/>
            <person name="Jackson L."/>
            <person name="Kovar C."/>
            <person name="Kowis A."/>
            <person name="Lee S."/>
            <person name="Lewis L.R."/>
            <person name="Margolis J."/>
            <person name="Morgan M."/>
            <person name="Nazareth L.V."/>
            <person name="Nguyen N."/>
            <person name="Okwuonu G."/>
            <person name="Parker D."/>
            <person name="Richards S."/>
            <person name="Ruiz S.J."/>
            <person name="Santibanez J."/>
            <person name="Savard J."/>
            <person name="Scherer S.E."/>
            <person name="Schneider B."/>
            <person name="Sodergren E."/>
            <person name="Tautz D."/>
            <person name="Vattahil S."/>
            <person name="Villasana D."/>
            <person name="White C.S."/>
            <person name="Wright R."/>
            <person name="Park Y."/>
            <person name="Beeman R.W."/>
            <person name="Lord J."/>
            <person name="Oppert B."/>
            <person name="Lorenzen M."/>
            <person name="Brown S."/>
            <person name="Wang L."/>
            <person name="Savard J."/>
            <person name="Tautz D."/>
            <person name="Richards S."/>
            <person name="Weinstock G."/>
            <person name="Gibbs R.A."/>
            <person name="Liu Y."/>
            <person name="Worley K."/>
            <person name="Weinstock G."/>
            <person name="Elsik C.G."/>
            <person name="Reese J.T."/>
            <person name="Elhaik E."/>
            <person name="Landan G."/>
            <person name="Graur D."/>
            <person name="Arensburger P."/>
            <person name="Atkinson P."/>
            <person name="Beeman R.W."/>
            <person name="Beidler J."/>
            <person name="Brown S.J."/>
            <person name="Demuth J.P."/>
            <person name="Drury D.W."/>
            <person name="Du Y.Z."/>
            <person name="Fujiwara H."/>
            <person name="Lorenzen M."/>
            <person name="Maselli V."/>
            <person name="Osanai M."/>
            <person name="Park Y."/>
            <person name="Robertson H.M."/>
            <person name="Tu Z."/>
            <person name="Wang J.J."/>
            <person name="Wang S."/>
            <person name="Richards S."/>
            <person name="Song H."/>
            <person name="Zhang L."/>
            <person name="Sodergren E."/>
            <person name="Werner D."/>
            <person name="Stanke M."/>
            <person name="Morgenstern B."/>
            <person name="Solovyev V."/>
            <person name="Kosarev P."/>
            <person name="Brown G."/>
            <person name="Chen H.C."/>
            <person name="Ermolaeva O."/>
            <person name="Hlavina W."/>
            <person name="Kapustin Y."/>
            <person name="Kiryutin B."/>
            <person name="Kitts P."/>
            <person name="Maglott D."/>
            <person name="Pruitt K."/>
            <person name="Sapojnikov V."/>
            <person name="Souvorov A."/>
            <person name="Mackey A.J."/>
            <person name="Waterhouse R.M."/>
            <person name="Wyder S."/>
            <person name="Zdobnov E.M."/>
            <person name="Zdobnov E.M."/>
            <person name="Wyder S."/>
            <person name="Kriventseva E.V."/>
            <person name="Kadowaki T."/>
            <person name="Bork P."/>
            <person name="Aranda M."/>
            <person name="Bao R."/>
            <person name="Beermann A."/>
            <person name="Berns N."/>
            <person name="Bolognesi R."/>
            <person name="Bonneton F."/>
            <person name="Bopp D."/>
            <person name="Brown S.J."/>
            <person name="Bucher G."/>
            <person name="Butts T."/>
            <person name="Chaumot A."/>
            <person name="Denell R.E."/>
            <person name="Ferrier D.E."/>
            <person name="Friedrich M."/>
            <person name="Gordon C.M."/>
            <person name="Jindra M."/>
            <person name="Klingler M."/>
            <person name="Lan Q."/>
            <person name="Lattorff H.M."/>
            <person name="Laudet V."/>
            <person name="von Levetsow C."/>
            <person name="Liu Z."/>
            <person name="Lutz R."/>
            <person name="Lynch J.A."/>
            <person name="da Fonseca R.N."/>
            <person name="Posnien N."/>
            <person name="Reuter R."/>
            <person name="Roth S."/>
            <person name="Savard J."/>
            <person name="Schinko J.B."/>
            <person name="Schmitt C."/>
            <person name="Schoppmeier M."/>
            <person name="Schroder R."/>
            <person name="Shippy T.D."/>
            <person name="Simonnet F."/>
            <person name="Marques-Souza H."/>
            <person name="Tautz D."/>
            <person name="Tomoyasu Y."/>
            <person name="Trauner J."/>
            <person name="Van der Zee M."/>
            <person name="Vervoort M."/>
            <person name="Wittkopp N."/>
            <person name="Wimmer E.A."/>
            <person name="Yang X."/>
            <person name="Jones A.K."/>
            <person name="Sattelle D.B."/>
            <person name="Ebert P.R."/>
            <person name="Nelson D."/>
            <person name="Scott J.G."/>
            <person name="Beeman R.W."/>
            <person name="Muthukrishnan S."/>
            <person name="Kramer K.J."/>
            <person name="Arakane Y."/>
            <person name="Beeman R.W."/>
            <person name="Zhu Q."/>
            <person name="Hogenkamp D."/>
            <person name="Dixit R."/>
            <person name="Oppert B."/>
            <person name="Jiang H."/>
            <person name="Zou Z."/>
            <person name="Marshall J."/>
            <person name="Elpidina E."/>
            <person name="Vinokurov K."/>
            <person name="Oppert C."/>
            <person name="Zou Z."/>
            <person name="Evans J."/>
            <person name="Lu Z."/>
            <person name="Zhao P."/>
            <person name="Sumathipala N."/>
            <person name="Altincicek B."/>
            <person name="Vilcinskas A."/>
            <person name="Williams M."/>
            <person name="Hultmark D."/>
            <person name="Hetru C."/>
            <person name="Jiang H."/>
            <person name="Grimmelikhuijzen C.J."/>
            <person name="Hauser F."/>
            <person name="Cazzamali G."/>
            <person name="Williamson M."/>
            <person name="Park Y."/>
            <person name="Li B."/>
            <person name="Tanaka Y."/>
            <person name="Predel R."/>
            <person name="Neupert S."/>
            <person name="Schachtner J."/>
            <person name="Verleyen P."/>
            <person name="Raible F."/>
            <person name="Bork P."/>
            <person name="Friedrich M."/>
            <person name="Walden K.K."/>
            <person name="Robertson H.M."/>
            <person name="Angeli S."/>
            <person name="Foret S."/>
            <person name="Bucher G."/>
            <person name="Schuetz S."/>
            <person name="Maleszka R."/>
            <person name="Wimmer E.A."/>
            <person name="Beeman R.W."/>
            <person name="Lorenzen M."/>
            <person name="Tomoyasu Y."/>
            <person name="Miller S.C."/>
            <person name="Grossmann D."/>
            <person name="Bucher G."/>
        </authorList>
    </citation>
    <scope>NUCLEOTIDE SEQUENCE [LARGE SCALE GENOMIC DNA]</scope>
    <source>
        <strain evidence="1 2">Georgia GA2</strain>
    </source>
</reference>
<gene>
    <name evidence="1" type="primary">AUGUSTUS-3.0.2_31282</name>
    <name evidence="1" type="ORF">TcasGA2_TC031282</name>
</gene>
<dbReference type="Proteomes" id="UP000007266">
    <property type="component" value="Linkage group 8"/>
</dbReference>
<dbReference type="InParanoid" id="A0A139WD65"/>
<protein>
    <submittedName>
        <fullName evidence="1">Uncharacterized protein</fullName>
    </submittedName>
</protein>
<proteinExistence type="predicted"/>
<dbReference type="AlphaFoldDB" id="A0A139WD65"/>
<organism evidence="1 2">
    <name type="scientific">Tribolium castaneum</name>
    <name type="common">Red flour beetle</name>
    <dbReference type="NCBI Taxonomy" id="7070"/>
    <lineage>
        <taxon>Eukaryota</taxon>
        <taxon>Metazoa</taxon>
        <taxon>Ecdysozoa</taxon>
        <taxon>Arthropoda</taxon>
        <taxon>Hexapoda</taxon>
        <taxon>Insecta</taxon>
        <taxon>Pterygota</taxon>
        <taxon>Neoptera</taxon>
        <taxon>Endopterygota</taxon>
        <taxon>Coleoptera</taxon>
        <taxon>Polyphaga</taxon>
        <taxon>Cucujiformia</taxon>
        <taxon>Tenebrionidae</taxon>
        <taxon>Tenebrionidae incertae sedis</taxon>
        <taxon>Tribolium</taxon>
    </lineage>
</organism>
<sequence>MVLMSCNHCNASDAPPFPLNTRKLCVKSGITQYPMFLDAPGASTRPNGRLFCRPLVSDTTPFPDDPSVPDASLSLDNSCMSGDPATSWSTAAAAAAAAATVPV</sequence>
<dbReference type="EMBL" id="KQ971361">
    <property type="protein sequence ID" value="KYB25918.1"/>
    <property type="molecule type" value="Genomic_DNA"/>
</dbReference>
<evidence type="ECO:0000313" key="2">
    <source>
        <dbReference type="Proteomes" id="UP000007266"/>
    </source>
</evidence>
<accession>A0A139WD65</accession>
<evidence type="ECO:0000313" key="1">
    <source>
        <dbReference type="EMBL" id="KYB25918.1"/>
    </source>
</evidence>
<reference evidence="1 2" key="2">
    <citation type="journal article" date="2010" name="Nucleic Acids Res.">
        <title>BeetleBase in 2010: revisions to provide comprehensive genomic information for Tribolium castaneum.</title>
        <authorList>
            <person name="Kim H.S."/>
            <person name="Murphy T."/>
            <person name="Xia J."/>
            <person name="Caragea D."/>
            <person name="Park Y."/>
            <person name="Beeman R.W."/>
            <person name="Lorenzen M.D."/>
            <person name="Butcher S."/>
            <person name="Manak J.R."/>
            <person name="Brown S.J."/>
        </authorList>
    </citation>
    <scope>GENOME REANNOTATION</scope>
    <source>
        <strain evidence="1 2">Georgia GA2</strain>
    </source>
</reference>
<name>A0A139WD65_TRICA</name>